<dbReference type="PROSITE" id="PS00211">
    <property type="entry name" value="ABC_TRANSPORTER_1"/>
    <property type="match status" value="2"/>
</dbReference>
<evidence type="ECO:0000313" key="7">
    <source>
        <dbReference type="EMBL" id="CUA96390.1"/>
    </source>
</evidence>
<dbReference type="InterPro" id="IPR003439">
    <property type="entry name" value="ABC_transporter-like_ATP-bd"/>
</dbReference>
<keyword evidence="4" id="KW-0547">Nucleotide-binding</keyword>
<dbReference type="CDD" id="cd03257">
    <property type="entry name" value="ABC_NikE_OppD_transporters"/>
    <property type="match status" value="2"/>
</dbReference>
<evidence type="ECO:0000259" key="6">
    <source>
        <dbReference type="PROSITE" id="PS50893"/>
    </source>
</evidence>
<dbReference type="AlphaFoldDB" id="A0A0K6HZT4"/>
<dbReference type="RefSeq" id="WP_055455650.1">
    <property type="nucleotide sequence ID" value="NZ_CYHE01000005.1"/>
</dbReference>
<sequence length="557" mass="59524">MSAPLLTINNLSLDIGSRQIIRDLSLEIHAGEVLGLVGESGSGKSLTALSILRLLPHRARLSGSIRLDGDELTAKSEAAMCALRGNLVSMVFQEPMTALNPVKTIGAQVAESLTVHGKASRAEAAREASLLLDRVGLTRARVSPDRFPHELSGGQRQRVVIAMAIACRPKLLIADEPTTALDVTVQAQILDLLKEIVGREKIALLLISHDLAAVADMAARIAIMKDGELVEEGPTRQLLRGFNAPYSRRLLAASSHMPKRIAASPAAAGRKQTAATPLLKVDRLTVDYPVPGAGFLSRLTGRGGRLRAVDGVSLEVAEGESVGLVGESGCGKSTLARTILGLQKPSGGTILIDGEAPHEVRGEAMRALRRKVQVVFQDPYGSFDPRQTMEQAIAEPLHLYPELKPAQKRRRVADALVSVGLTPEDGKKYPHEFSGGQRQRIGIARALVTEPKLIIADEPVSALDVSIRAQVLDLFASLQDRLGLSYLFISHDLTVVRAITDRVVVMNGGVAVEEGKTAAVLTEPSHPYTKLLVASAPDLDAVLRRREAEESGLSAPA</sequence>
<protein>
    <submittedName>
        <fullName evidence="7">ABC-type microcin C transport system, duplicated ATPase component YejF</fullName>
    </submittedName>
</protein>
<accession>A0A0K6HZT4</accession>
<comment type="subcellular location">
    <subcellularLocation>
        <location evidence="1">Cell inner membrane</location>
        <topology evidence="1">Peripheral membrane protein</topology>
    </subcellularLocation>
</comment>
<name>A0A0K6HZT4_9HYPH</name>
<dbReference type="NCBIfam" id="NF008453">
    <property type="entry name" value="PRK11308.1"/>
    <property type="match status" value="2"/>
</dbReference>
<feature type="domain" description="ABC transporter" evidence="6">
    <location>
        <begin position="279"/>
        <end position="533"/>
    </location>
</feature>
<keyword evidence="5" id="KW-0067">ATP-binding</keyword>
<evidence type="ECO:0000256" key="4">
    <source>
        <dbReference type="ARBA" id="ARBA00022741"/>
    </source>
</evidence>
<dbReference type="GO" id="GO:0005524">
    <property type="term" value="F:ATP binding"/>
    <property type="evidence" value="ECO:0007669"/>
    <property type="project" value="UniProtKB-KW"/>
</dbReference>
<comment type="similarity">
    <text evidence="2">Belongs to the ABC transporter superfamily.</text>
</comment>
<organism evidence="7 8">
    <name type="scientific">Pannonibacter indicus</name>
    <dbReference type="NCBI Taxonomy" id="466044"/>
    <lineage>
        <taxon>Bacteria</taxon>
        <taxon>Pseudomonadati</taxon>
        <taxon>Pseudomonadota</taxon>
        <taxon>Alphaproteobacteria</taxon>
        <taxon>Hyphomicrobiales</taxon>
        <taxon>Stappiaceae</taxon>
        <taxon>Pannonibacter</taxon>
    </lineage>
</organism>
<dbReference type="Gene3D" id="3.40.50.300">
    <property type="entry name" value="P-loop containing nucleotide triphosphate hydrolases"/>
    <property type="match status" value="2"/>
</dbReference>
<dbReference type="NCBIfam" id="NF007739">
    <property type="entry name" value="PRK10419.1"/>
    <property type="match status" value="2"/>
</dbReference>
<dbReference type="GO" id="GO:0015833">
    <property type="term" value="P:peptide transport"/>
    <property type="evidence" value="ECO:0007669"/>
    <property type="project" value="InterPro"/>
</dbReference>
<dbReference type="InterPro" id="IPR003593">
    <property type="entry name" value="AAA+_ATPase"/>
</dbReference>
<evidence type="ECO:0000256" key="3">
    <source>
        <dbReference type="ARBA" id="ARBA00022448"/>
    </source>
</evidence>
<proteinExistence type="inferred from homology"/>
<evidence type="ECO:0000256" key="2">
    <source>
        <dbReference type="ARBA" id="ARBA00005417"/>
    </source>
</evidence>
<keyword evidence="8" id="KW-1185">Reference proteome</keyword>
<dbReference type="PANTHER" id="PTHR43776">
    <property type="entry name" value="TRANSPORT ATP-BINDING PROTEIN"/>
    <property type="match status" value="1"/>
</dbReference>
<dbReference type="SUPFAM" id="SSF52540">
    <property type="entry name" value="P-loop containing nucleoside triphosphate hydrolases"/>
    <property type="match status" value="2"/>
</dbReference>
<keyword evidence="3" id="KW-0813">Transport</keyword>
<dbReference type="SMART" id="SM00382">
    <property type="entry name" value="AAA"/>
    <property type="match status" value="2"/>
</dbReference>
<dbReference type="Pfam" id="PF00005">
    <property type="entry name" value="ABC_tran"/>
    <property type="match status" value="2"/>
</dbReference>
<dbReference type="InterPro" id="IPR027417">
    <property type="entry name" value="P-loop_NTPase"/>
</dbReference>
<evidence type="ECO:0000256" key="5">
    <source>
        <dbReference type="ARBA" id="ARBA00022840"/>
    </source>
</evidence>
<dbReference type="Pfam" id="PF08352">
    <property type="entry name" value="oligo_HPY"/>
    <property type="match status" value="1"/>
</dbReference>
<dbReference type="EMBL" id="CYHE01000005">
    <property type="protein sequence ID" value="CUA96390.1"/>
    <property type="molecule type" value="Genomic_DNA"/>
</dbReference>
<dbReference type="GO" id="GO:0005886">
    <property type="term" value="C:plasma membrane"/>
    <property type="evidence" value="ECO:0007669"/>
    <property type="project" value="UniProtKB-SubCell"/>
</dbReference>
<dbReference type="Proteomes" id="UP000183900">
    <property type="component" value="Unassembled WGS sequence"/>
</dbReference>
<dbReference type="OrthoDB" id="9802264at2"/>
<dbReference type="InterPro" id="IPR013563">
    <property type="entry name" value="Oligopep_ABC_C"/>
</dbReference>
<dbReference type="InterPro" id="IPR050319">
    <property type="entry name" value="ABC_transp_ATP-bind"/>
</dbReference>
<evidence type="ECO:0000313" key="8">
    <source>
        <dbReference type="Proteomes" id="UP000183900"/>
    </source>
</evidence>
<reference evidence="8" key="1">
    <citation type="submission" date="2015-08" db="EMBL/GenBank/DDBJ databases">
        <authorList>
            <person name="Varghese N."/>
        </authorList>
    </citation>
    <scope>NUCLEOTIDE SEQUENCE [LARGE SCALE GENOMIC DNA]</scope>
    <source>
        <strain evidence="8">DSM 23407</strain>
    </source>
</reference>
<dbReference type="PROSITE" id="PS50893">
    <property type="entry name" value="ABC_TRANSPORTER_2"/>
    <property type="match status" value="2"/>
</dbReference>
<feature type="domain" description="ABC transporter" evidence="6">
    <location>
        <begin position="6"/>
        <end position="251"/>
    </location>
</feature>
<dbReference type="PANTHER" id="PTHR43776:SF7">
    <property type="entry name" value="D,D-DIPEPTIDE TRANSPORT ATP-BINDING PROTEIN DDPF-RELATED"/>
    <property type="match status" value="1"/>
</dbReference>
<dbReference type="GO" id="GO:0016887">
    <property type="term" value="F:ATP hydrolysis activity"/>
    <property type="evidence" value="ECO:0007669"/>
    <property type="project" value="InterPro"/>
</dbReference>
<dbReference type="InterPro" id="IPR017871">
    <property type="entry name" value="ABC_transporter-like_CS"/>
</dbReference>
<evidence type="ECO:0000256" key="1">
    <source>
        <dbReference type="ARBA" id="ARBA00004417"/>
    </source>
</evidence>
<gene>
    <name evidence="7" type="ORF">Ga0061067_105139</name>
</gene>
<dbReference type="GO" id="GO:0055085">
    <property type="term" value="P:transmembrane transport"/>
    <property type="evidence" value="ECO:0007669"/>
    <property type="project" value="UniProtKB-ARBA"/>
</dbReference>